<dbReference type="AlphaFoldDB" id="A0A255E0U5"/>
<evidence type="ECO:0000256" key="2">
    <source>
        <dbReference type="ARBA" id="ARBA00023125"/>
    </source>
</evidence>
<dbReference type="SUPFAM" id="SSF55781">
    <property type="entry name" value="GAF domain-like"/>
    <property type="match status" value="1"/>
</dbReference>
<dbReference type="GO" id="GO:0045892">
    <property type="term" value="P:negative regulation of DNA-templated transcription"/>
    <property type="evidence" value="ECO:0007669"/>
    <property type="project" value="TreeGrafter"/>
</dbReference>
<evidence type="ECO:0000313" key="7">
    <source>
        <dbReference type="Proteomes" id="UP000216063"/>
    </source>
</evidence>
<protein>
    <submittedName>
        <fullName evidence="6">Transcriptional regulator</fullName>
    </submittedName>
</protein>
<dbReference type="RefSeq" id="WP_094476947.1">
    <property type="nucleotide sequence ID" value="NZ_NOZR01000003.1"/>
</dbReference>
<dbReference type="Gene3D" id="3.30.450.40">
    <property type="match status" value="1"/>
</dbReference>
<feature type="domain" description="HTH iclR-type" evidence="4">
    <location>
        <begin position="2"/>
        <end position="64"/>
    </location>
</feature>
<dbReference type="Proteomes" id="UP000216063">
    <property type="component" value="Unassembled WGS sequence"/>
</dbReference>
<evidence type="ECO:0000256" key="3">
    <source>
        <dbReference type="ARBA" id="ARBA00023163"/>
    </source>
</evidence>
<dbReference type="InterPro" id="IPR036388">
    <property type="entry name" value="WH-like_DNA-bd_sf"/>
</dbReference>
<keyword evidence="2" id="KW-0238">DNA-binding</keyword>
<evidence type="ECO:0000259" key="4">
    <source>
        <dbReference type="PROSITE" id="PS51077"/>
    </source>
</evidence>
<gene>
    <name evidence="6" type="ORF">CG716_04675</name>
</gene>
<evidence type="ECO:0000313" key="6">
    <source>
        <dbReference type="EMBL" id="OYN81663.1"/>
    </source>
</evidence>
<dbReference type="PROSITE" id="PS51077">
    <property type="entry name" value="HTH_ICLR"/>
    <property type="match status" value="1"/>
</dbReference>
<dbReference type="EMBL" id="NOZR01000003">
    <property type="protein sequence ID" value="OYN81663.1"/>
    <property type="molecule type" value="Genomic_DNA"/>
</dbReference>
<dbReference type="PROSITE" id="PS51078">
    <property type="entry name" value="ICLR_ED"/>
    <property type="match status" value="1"/>
</dbReference>
<keyword evidence="1" id="KW-0805">Transcription regulation</keyword>
<dbReference type="Pfam" id="PF01614">
    <property type="entry name" value="IclR_C"/>
    <property type="match status" value="1"/>
</dbReference>
<evidence type="ECO:0000259" key="5">
    <source>
        <dbReference type="PROSITE" id="PS51078"/>
    </source>
</evidence>
<dbReference type="InterPro" id="IPR036390">
    <property type="entry name" value="WH_DNA-bd_sf"/>
</dbReference>
<dbReference type="PANTHER" id="PTHR30136:SF39">
    <property type="entry name" value="TRANSCRIPTIONAL REGULATORY PROTEIN"/>
    <property type="match status" value="1"/>
</dbReference>
<accession>A0A255E0U5</accession>
<dbReference type="InterPro" id="IPR050707">
    <property type="entry name" value="HTH_MetabolicPath_Reg"/>
</dbReference>
<dbReference type="PANTHER" id="PTHR30136">
    <property type="entry name" value="HELIX-TURN-HELIX TRANSCRIPTIONAL REGULATOR, ICLR FAMILY"/>
    <property type="match status" value="1"/>
</dbReference>
<dbReference type="InterPro" id="IPR014757">
    <property type="entry name" value="Tscrpt_reg_IclR_C"/>
</dbReference>
<dbReference type="SMART" id="SM00346">
    <property type="entry name" value="HTH_ICLR"/>
    <property type="match status" value="1"/>
</dbReference>
<dbReference type="GO" id="GO:0003677">
    <property type="term" value="F:DNA binding"/>
    <property type="evidence" value="ECO:0007669"/>
    <property type="project" value="UniProtKB-KW"/>
</dbReference>
<reference evidence="6 7" key="1">
    <citation type="submission" date="2017-07" db="EMBL/GenBank/DDBJ databases">
        <title>The new phylogeny of genus Mycobacterium.</title>
        <authorList>
            <person name="Tortoli E."/>
            <person name="Trovato A."/>
            <person name="Cirillo D.M."/>
        </authorList>
    </citation>
    <scope>NUCLEOTIDE SEQUENCE [LARGE SCALE GENOMIC DNA]</scope>
    <source>
        <strain evidence="6 7">ATCC 33027</strain>
    </source>
</reference>
<dbReference type="OrthoDB" id="8479143at2"/>
<dbReference type="SUPFAM" id="SSF46785">
    <property type="entry name" value="Winged helix' DNA-binding domain"/>
    <property type="match status" value="1"/>
</dbReference>
<sequence>MATTALRGLQLLEALAGMRQPAALHDIAERTGLSDSYAFRILRSLEHDGYLHHLGRSGYRLAGRAIALATLIGPRPAMLRLMHPVVAKLASISGEAAVVHLRAGDTRVLVLGVPAPSGPVVDPAGVLGERSPLAVGASGRVILAYLPPSELAGIDLHGVTTERLAEIRERGYEMSCGENHPGINGISVPLLAEADDPGGPPVALGSITVAGPSSHLSCDVLTRLAGPLLGASRDLSPRLGALLGPNPGATVEGLDL</sequence>
<dbReference type="Gene3D" id="1.10.10.10">
    <property type="entry name" value="Winged helix-like DNA-binding domain superfamily/Winged helix DNA-binding domain"/>
    <property type="match status" value="1"/>
</dbReference>
<dbReference type="Pfam" id="PF09339">
    <property type="entry name" value="HTH_IclR"/>
    <property type="match status" value="1"/>
</dbReference>
<dbReference type="InterPro" id="IPR029016">
    <property type="entry name" value="GAF-like_dom_sf"/>
</dbReference>
<organism evidence="6 7">
    <name type="scientific">Mycolicibacterium sphagni</name>
    <dbReference type="NCBI Taxonomy" id="1786"/>
    <lineage>
        <taxon>Bacteria</taxon>
        <taxon>Bacillati</taxon>
        <taxon>Actinomycetota</taxon>
        <taxon>Actinomycetes</taxon>
        <taxon>Mycobacteriales</taxon>
        <taxon>Mycobacteriaceae</taxon>
        <taxon>Mycolicibacterium</taxon>
    </lineage>
</organism>
<feature type="domain" description="IclR-ED" evidence="5">
    <location>
        <begin position="64"/>
        <end position="241"/>
    </location>
</feature>
<comment type="caution">
    <text evidence="6">The sequence shown here is derived from an EMBL/GenBank/DDBJ whole genome shotgun (WGS) entry which is preliminary data.</text>
</comment>
<name>A0A255E0U5_9MYCO</name>
<keyword evidence="7" id="KW-1185">Reference proteome</keyword>
<evidence type="ECO:0000256" key="1">
    <source>
        <dbReference type="ARBA" id="ARBA00023015"/>
    </source>
</evidence>
<proteinExistence type="predicted"/>
<keyword evidence="3" id="KW-0804">Transcription</keyword>
<dbReference type="GO" id="GO:0003700">
    <property type="term" value="F:DNA-binding transcription factor activity"/>
    <property type="evidence" value="ECO:0007669"/>
    <property type="project" value="TreeGrafter"/>
</dbReference>
<dbReference type="InterPro" id="IPR005471">
    <property type="entry name" value="Tscrpt_reg_IclR_N"/>
</dbReference>